<feature type="region of interest" description="Disordered" evidence="1">
    <location>
        <begin position="191"/>
        <end position="247"/>
    </location>
</feature>
<comment type="caution">
    <text evidence="2">The sequence shown here is derived from an EMBL/GenBank/DDBJ whole genome shotgun (WGS) entry which is preliminary data.</text>
</comment>
<sequence>MGNRRANLYWEASLPNSFKRPSEGDIVGCKKFIEDKYRNRSYIDRKYSSPPSIETADSHPFFTDIAAKEDGDVPQAASAAQSEAAGRAAPAASSSTAAKAAAPAQRGSAPPPAAPAPKQQPPAQLFDLLSLDAAPPSAASTGAASSSQASAPAAAAEDDGWAAFMDAANPPAPSTTTQQPVTEDHWDAFQSSTGATISGGEADPFAVGISSSPEKEAAPEQKAQQLSDDPFAARSSSSPAPKSAPATGVMKANLATPPKKSAADILKMFDSPNGQMQAGFGNGALPAMGSPFPMGGQRGMEVMPQAYGGMQGGFGAGLPPPMLMPQAAGGMQGLQAVPGYQAVNMGIAPGMYGAPQHMHVPQQYNNTQSPAPHMNGSLF</sequence>
<evidence type="ECO:0000256" key="1">
    <source>
        <dbReference type="SAM" id="MobiDB-lite"/>
    </source>
</evidence>
<organism evidence="2 3">
    <name type="scientific">Coccomyxa viridis</name>
    <dbReference type="NCBI Taxonomy" id="1274662"/>
    <lineage>
        <taxon>Eukaryota</taxon>
        <taxon>Viridiplantae</taxon>
        <taxon>Chlorophyta</taxon>
        <taxon>core chlorophytes</taxon>
        <taxon>Trebouxiophyceae</taxon>
        <taxon>Trebouxiophyceae incertae sedis</taxon>
        <taxon>Coccomyxaceae</taxon>
        <taxon>Coccomyxa</taxon>
    </lineage>
</organism>
<keyword evidence="3" id="KW-1185">Reference proteome</keyword>
<name>A0ABP1GCL3_9CHLO</name>
<dbReference type="Gene3D" id="1.10.220.150">
    <property type="entry name" value="Arf GTPase activating protein"/>
    <property type="match status" value="1"/>
</dbReference>
<feature type="compositionally biased region" description="Low complexity" evidence="1">
    <location>
        <begin position="136"/>
        <end position="155"/>
    </location>
</feature>
<proteinExistence type="predicted"/>
<dbReference type="EMBL" id="CAXHTA020000017">
    <property type="protein sequence ID" value="CAL5227533.1"/>
    <property type="molecule type" value="Genomic_DNA"/>
</dbReference>
<dbReference type="PANTHER" id="PTHR45705:SF1">
    <property type="entry name" value="FI20236P1"/>
    <property type="match status" value="1"/>
</dbReference>
<dbReference type="InterPro" id="IPR051718">
    <property type="entry name" value="ARF_GTPase-activating"/>
</dbReference>
<gene>
    <name evidence="2" type="primary">g10522</name>
    <name evidence="2" type="ORF">VP750_LOCUS9439</name>
</gene>
<feature type="compositionally biased region" description="Pro residues" evidence="1">
    <location>
        <begin position="109"/>
        <end position="120"/>
    </location>
</feature>
<feature type="compositionally biased region" description="Low complexity" evidence="1">
    <location>
        <begin position="230"/>
        <end position="246"/>
    </location>
</feature>
<feature type="region of interest" description="Disordered" evidence="1">
    <location>
        <begin position="45"/>
        <end position="120"/>
    </location>
</feature>
<reference evidence="2 3" key="1">
    <citation type="submission" date="2024-06" db="EMBL/GenBank/DDBJ databases">
        <authorList>
            <person name="Kraege A."/>
            <person name="Thomma B."/>
        </authorList>
    </citation>
    <scope>NUCLEOTIDE SEQUENCE [LARGE SCALE GENOMIC DNA]</scope>
</reference>
<evidence type="ECO:0000313" key="3">
    <source>
        <dbReference type="Proteomes" id="UP001497392"/>
    </source>
</evidence>
<feature type="region of interest" description="Disordered" evidence="1">
    <location>
        <begin position="136"/>
        <end position="157"/>
    </location>
</feature>
<feature type="compositionally biased region" description="Low complexity" evidence="1">
    <location>
        <begin position="74"/>
        <end position="108"/>
    </location>
</feature>
<accession>A0ABP1GCL3</accession>
<dbReference type="PANTHER" id="PTHR45705">
    <property type="entry name" value="FI20236P1"/>
    <property type="match status" value="1"/>
</dbReference>
<evidence type="ECO:0000313" key="2">
    <source>
        <dbReference type="EMBL" id="CAL5227533.1"/>
    </source>
</evidence>
<protein>
    <submittedName>
        <fullName evidence="2">G10522 protein</fullName>
    </submittedName>
</protein>
<dbReference type="Proteomes" id="UP001497392">
    <property type="component" value="Unassembled WGS sequence"/>
</dbReference>
<dbReference type="InterPro" id="IPR038508">
    <property type="entry name" value="ArfGAP_dom_sf"/>
</dbReference>